<dbReference type="Proteomes" id="UP000585272">
    <property type="component" value="Unassembled WGS sequence"/>
</dbReference>
<keyword evidence="1 4" id="KW-0378">Hydrolase</keyword>
<dbReference type="PANTHER" id="PTHR48081:SF33">
    <property type="entry name" value="KYNURENINE FORMAMIDASE"/>
    <property type="match status" value="1"/>
</dbReference>
<feature type="chain" id="PRO_5038584661" evidence="2">
    <location>
        <begin position="21"/>
        <end position="271"/>
    </location>
</feature>
<name>A0A840I8V2_9ACTN</name>
<keyword evidence="2" id="KW-0732">Signal</keyword>
<protein>
    <submittedName>
        <fullName evidence="4">Triacylglycerol lipase/alpha-L-fucosidase 2</fullName>
        <ecNumber evidence="4">3.1.1.3</ecNumber>
        <ecNumber evidence="4">3.2.1.51</ecNumber>
    </submittedName>
</protein>
<dbReference type="PANTHER" id="PTHR48081">
    <property type="entry name" value="AB HYDROLASE SUPERFAMILY PROTEIN C4A8.06C"/>
    <property type="match status" value="1"/>
</dbReference>
<evidence type="ECO:0000256" key="2">
    <source>
        <dbReference type="SAM" id="SignalP"/>
    </source>
</evidence>
<dbReference type="InterPro" id="IPR029058">
    <property type="entry name" value="AB_hydrolase_fold"/>
</dbReference>
<evidence type="ECO:0000256" key="1">
    <source>
        <dbReference type="ARBA" id="ARBA00022801"/>
    </source>
</evidence>
<comment type="caution">
    <text evidence="4">The sequence shown here is derived from an EMBL/GenBank/DDBJ whole genome shotgun (WGS) entry which is preliminary data.</text>
</comment>
<dbReference type="InterPro" id="IPR050300">
    <property type="entry name" value="GDXG_lipolytic_enzyme"/>
</dbReference>
<keyword evidence="5" id="KW-1185">Reference proteome</keyword>
<dbReference type="GO" id="GO:0004806">
    <property type="term" value="F:triacylglycerol lipase activity"/>
    <property type="evidence" value="ECO:0007669"/>
    <property type="project" value="UniProtKB-EC"/>
</dbReference>
<sequence>MRIVLLVATLLGAFTTPAASTPPAAAAVVAERYGPRPLQTVDVHRPPTARARAGLPAVLLVHGGGWFSGDKRKMAPIAETLAAAGFVVFNVNYTLATPYRPGLPVQRRDLRRALDWVAHEAPRFGADPRRIGALGSSAGGNLAALLATGAWAPAQRLRALATWSAPLDLARLPHGQLRGLAARFTGCPRLVCRARIAGASPLRHVTPWTPPTLLVNARRELVPSRQAVEMAAALDRAGVDHELLIVPGALHGRHLAPQALGATIAFLRARL</sequence>
<evidence type="ECO:0000259" key="3">
    <source>
        <dbReference type="Pfam" id="PF20434"/>
    </source>
</evidence>
<evidence type="ECO:0000313" key="5">
    <source>
        <dbReference type="Proteomes" id="UP000585272"/>
    </source>
</evidence>
<keyword evidence="4" id="KW-0326">Glycosidase</keyword>
<accession>A0A840I8V2</accession>
<dbReference type="AlphaFoldDB" id="A0A840I8V2"/>
<organism evidence="4 5">
    <name type="scientific">Conexibacter arvalis</name>
    <dbReference type="NCBI Taxonomy" id="912552"/>
    <lineage>
        <taxon>Bacteria</taxon>
        <taxon>Bacillati</taxon>
        <taxon>Actinomycetota</taxon>
        <taxon>Thermoleophilia</taxon>
        <taxon>Solirubrobacterales</taxon>
        <taxon>Conexibacteraceae</taxon>
        <taxon>Conexibacter</taxon>
    </lineage>
</organism>
<dbReference type="EC" id="3.2.1.51" evidence="4"/>
<dbReference type="InterPro" id="IPR049492">
    <property type="entry name" value="BD-FAE-like_dom"/>
</dbReference>
<dbReference type="Pfam" id="PF20434">
    <property type="entry name" value="BD-FAE"/>
    <property type="match status" value="1"/>
</dbReference>
<feature type="signal peptide" evidence="2">
    <location>
        <begin position="1"/>
        <end position="20"/>
    </location>
</feature>
<gene>
    <name evidence="4" type="ORF">BDZ31_000274</name>
</gene>
<dbReference type="GO" id="GO:0004560">
    <property type="term" value="F:alpha-L-fucosidase activity"/>
    <property type="evidence" value="ECO:0007669"/>
    <property type="project" value="UniProtKB-EC"/>
</dbReference>
<reference evidence="4 5" key="1">
    <citation type="submission" date="2020-08" db="EMBL/GenBank/DDBJ databases">
        <title>Genomic Encyclopedia of Archaeal and Bacterial Type Strains, Phase II (KMG-II): from individual species to whole genera.</title>
        <authorList>
            <person name="Goeker M."/>
        </authorList>
    </citation>
    <scope>NUCLEOTIDE SEQUENCE [LARGE SCALE GENOMIC DNA]</scope>
    <source>
        <strain evidence="4 5">DSM 23288</strain>
    </source>
</reference>
<dbReference type="RefSeq" id="WP_183338246.1">
    <property type="nucleotide sequence ID" value="NZ_JACHNU010000001.1"/>
</dbReference>
<dbReference type="EMBL" id="JACHNU010000001">
    <property type="protein sequence ID" value="MBB4660701.1"/>
    <property type="molecule type" value="Genomic_DNA"/>
</dbReference>
<feature type="domain" description="BD-FAE-like" evidence="3">
    <location>
        <begin position="42"/>
        <end position="234"/>
    </location>
</feature>
<evidence type="ECO:0000313" key="4">
    <source>
        <dbReference type="EMBL" id="MBB4660701.1"/>
    </source>
</evidence>
<dbReference type="EC" id="3.1.1.3" evidence="4"/>
<dbReference type="Gene3D" id="3.40.50.1820">
    <property type="entry name" value="alpha/beta hydrolase"/>
    <property type="match status" value="1"/>
</dbReference>
<dbReference type="SUPFAM" id="SSF53474">
    <property type="entry name" value="alpha/beta-Hydrolases"/>
    <property type="match status" value="1"/>
</dbReference>
<proteinExistence type="predicted"/>